<dbReference type="Proteomes" id="UP000789525">
    <property type="component" value="Unassembled WGS sequence"/>
</dbReference>
<organism evidence="1 2">
    <name type="scientific">Acaulospora colombiana</name>
    <dbReference type="NCBI Taxonomy" id="27376"/>
    <lineage>
        <taxon>Eukaryota</taxon>
        <taxon>Fungi</taxon>
        <taxon>Fungi incertae sedis</taxon>
        <taxon>Mucoromycota</taxon>
        <taxon>Glomeromycotina</taxon>
        <taxon>Glomeromycetes</taxon>
        <taxon>Diversisporales</taxon>
        <taxon>Acaulosporaceae</taxon>
        <taxon>Acaulospora</taxon>
    </lineage>
</organism>
<gene>
    <name evidence="1" type="ORF">ACOLOM_LOCUS6795</name>
</gene>
<evidence type="ECO:0000313" key="2">
    <source>
        <dbReference type="Proteomes" id="UP000789525"/>
    </source>
</evidence>
<protein>
    <submittedName>
        <fullName evidence="1">4845_t:CDS:1</fullName>
    </submittedName>
</protein>
<accession>A0ACA9MRJ6</accession>
<comment type="caution">
    <text evidence="1">The sequence shown here is derived from an EMBL/GenBank/DDBJ whole genome shotgun (WGS) entry which is preliminary data.</text>
</comment>
<keyword evidence="2" id="KW-1185">Reference proteome</keyword>
<dbReference type="EMBL" id="CAJVPT010014456">
    <property type="protein sequence ID" value="CAG8604393.1"/>
    <property type="molecule type" value="Genomic_DNA"/>
</dbReference>
<reference evidence="1" key="1">
    <citation type="submission" date="2021-06" db="EMBL/GenBank/DDBJ databases">
        <authorList>
            <person name="Kallberg Y."/>
            <person name="Tangrot J."/>
            <person name="Rosling A."/>
        </authorList>
    </citation>
    <scope>NUCLEOTIDE SEQUENCE</scope>
    <source>
        <strain evidence="1">CL356</strain>
    </source>
</reference>
<evidence type="ECO:0000313" key="1">
    <source>
        <dbReference type="EMBL" id="CAG8604393.1"/>
    </source>
</evidence>
<proteinExistence type="predicted"/>
<sequence>MNRTGTQIEPIEISDDEPPRGQKRKRDASEIIQEVSEQYGLPSRSTNPLKSNPLNHNNASNSIRLKRLRLYADSVTHMTHSPNVRSDISQLIVEEFPVPSSGVDDTVVQLDEWSIRRADSVIIKPKALREVYNISGPKDSILTISSRNRQKPNKHPDRRDQTADSSTGAINLSQQAWIGKLSGGLLDMVSAILNALLNSQPHFVSFSPNHEHWGTQSDEISTYAITDGRGFFNGDEIECPIDNRKGQQISSIIWGVGPTKNVIFAGTESRDFDTNTTTGKQSGYLIMNDGRYIPWKYTGAQEEVQQLTLNPTGTLCRSIWEMRDRLPQNYEQNRIAHVQLPSFTRFNNADVMSEAGLVVSAAWSPCGTYISAARDDDIVDLYDRRFLQPKPLMRLEHITPPVHLPKLRKAFDLTGRESQCCVVVKKHPDHGVTGMQWIQRGGCFAGMSLVTAGSDEIGAVRLWDVKQGGKSAIVAQLEVRIFEASLQNTHF</sequence>
<name>A0ACA9MRJ6_9GLOM</name>